<dbReference type="VEuPathDB" id="FungiDB:PV08_06818"/>
<dbReference type="RefSeq" id="XP_016234253.1">
    <property type="nucleotide sequence ID" value="XM_016381151.1"/>
</dbReference>
<evidence type="ECO:0000313" key="3">
    <source>
        <dbReference type="Proteomes" id="UP000053328"/>
    </source>
</evidence>
<evidence type="ECO:0000313" key="2">
    <source>
        <dbReference type="EMBL" id="KIW14037.1"/>
    </source>
</evidence>
<protein>
    <submittedName>
        <fullName evidence="2">Uncharacterized protein</fullName>
    </submittedName>
</protein>
<dbReference type="Proteomes" id="UP000053328">
    <property type="component" value="Unassembled WGS sequence"/>
</dbReference>
<dbReference type="GeneID" id="27333901"/>
<sequence length="102" mass="11101">MAEPDEVEEDLFADLYDGDENAAAAGTAPVPSQPLATDTPMKQNDVPGYGEEPETAYDPAAFDADNSAFEEPQSSFKQDPQEQEKAEPSQEQKYNVTLKEDG</sequence>
<feature type="compositionally biased region" description="Basic and acidic residues" evidence="1">
    <location>
        <begin position="79"/>
        <end position="90"/>
    </location>
</feature>
<gene>
    <name evidence="2" type="ORF">PV08_06818</name>
</gene>
<evidence type="ECO:0000256" key="1">
    <source>
        <dbReference type="SAM" id="MobiDB-lite"/>
    </source>
</evidence>
<reference evidence="2 3" key="1">
    <citation type="submission" date="2015-01" db="EMBL/GenBank/DDBJ databases">
        <title>The Genome Sequence of Exophiala spinifera CBS89968.</title>
        <authorList>
            <consortium name="The Broad Institute Genomics Platform"/>
            <person name="Cuomo C."/>
            <person name="de Hoog S."/>
            <person name="Gorbushina A."/>
            <person name="Stielow B."/>
            <person name="Teixiera M."/>
            <person name="Abouelleil A."/>
            <person name="Chapman S.B."/>
            <person name="Priest M."/>
            <person name="Young S.K."/>
            <person name="Wortman J."/>
            <person name="Nusbaum C."/>
            <person name="Birren B."/>
        </authorList>
    </citation>
    <scope>NUCLEOTIDE SEQUENCE [LARGE SCALE GENOMIC DNA]</scope>
    <source>
        <strain evidence="2 3">CBS 89968</strain>
    </source>
</reference>
<keyword evidence="3" id="KW-1185">Reference proteome</keyword>
<dbReference type="OrthoDB" id="3872446at2759"/>
<proteinExistence type="predicted"/>
<feature type="region of interest" description="Disordered" evidence="1">
    <location>
        <begin position="1"/>
        <end position="102"/>
    </location>
</feature>
<accession>A0A0D1ZML7</accession>
<name>A0A0D1ZML7_9EURO</name>
<dbReference type="EMBL" id="KN847496">
    <property type="protein sequence ID" value="KIW14037.1"/>
    <property type="molecule type" value="Genomic_DNA"/>
</dbReference>
<dbReference type="HOGENOM" id="CLU_148173_0_0_1"/>
<dbReference type="AlphaFoldDB" id="A0A0D1ZML7"/>
<feature type="compositionally biased region" description="Acidic residues" evidence="1">
    <location>
        <begin position="1"/>
        <end position="20"/>
    </location>
</feature>
<organism evidence="2 3">
    <name type="scientific">Exophiala spinifera</name>
    <dbReference type="NCBI Taxonomy" id="91928"/>
    <lineage>
        <taxon>Eukaryota</taxon>
        <taxon>Fungi</taxon>
        <taxon>Dikarya</taxon>
        <taxon>Ascomycota</taxon>
        <taxon>Pezizomycotina</taxon>
        <taxon>Eurotiomycetes</taxon>
        <taxon>Chaetothyriomycetidae</taxon>
        <taxon>Chaetothyriales</taxon>
        <taxon>Herpotrichiellaceae</taxon>
        <taxon>Exophiala</taxon>
    </lineage>
</organism>